<dbReference type="GO" id="GO:0005743">
    <property type="term" value="C:mitochondrial inner membrane"/>
    <property type="evidence" value="ECO:0007669"/>
    <property type="project" value="TreeGrafter"/>
</dbReference>
<dbReference type="GO" id="GO:0032979">
    <property type="term" value="P:protein insertion into mitochondrial inner membrane from matrix"/>
    <property type="evidence" value="ECO:0007669"/>
    <property type="project" value="TreeGrafter"/>
</dbReference>
<evidence type="ECO:0000256" key="1">
    <source>
        <dbReference type="ARBA" id="ARBA00004141"/>
    </source>
</evidence>
<protein>
    <submittedName>
        <fullName evidence="6">Cytochrome c oxidase assembly protein cox18, mitochondrial</fullName>
    </submittedName>
</protein>
<evidence type="ECO:0000256" key="4">
    <source>
        <dbReference type="ARBA" id="ARBA00022989"/>
    </source>
</evidence>
<keyword evidence="7" id="KW-1185">Reference proteome</keyword>
<evidence type="ECO:0000313" key="6">
    <source>
        <dbReference type="EMBL" id="KAG0260699.1"/>
    </source>
</evidence>
<sequence length="102" mass="11102">MSLAIRGMAGYPLPFLGDSSLSVEPDFATGGALWFLDLTAADPTWITPVAVGAATLLNVELNGRMLNKTPTRNQIIFRNVFRVMAVSMIPIAHEAPMVRCFH</sequence>
<dbReference type="PANTHER" id="PTHR12428:SF65">
    <property type="entry name" value="CYTOCHROME C OXIDASE ASSEMBLY PROTEIN COX18, MITOCHONDRIAL"/>
    <property type="match status" value="1"/>
</dbReference>
<proteinExistence type="inferred from homology"/>
<dbReference type="GO" id="GO:0032977">
    <property type="term" value="F:membrane insertase activity"/>
    <property type="evidence" value="ECO:0007669"/>
    <property type="project" value="InterPro"/>
</dbReference>
<dbReference type="GO" id="GO:0033617">
    <property type="term" value="P:mitochondrial respiratory chain complex IV assembly"/>
    <property type="evidence" value="ECO:0007669"/>
    <property type="project" value="TreeGrafter"/>
</dbReference>
<evidence type="ECO:0000313" key="7">
    <source>
        <dbReference type="Proteomes" id="UP000807716"/>
    </source>
</evidence>
<reference evidence="6" key="1">
    <citation type="journal article" date="2020" name="Fungal Divers.">
        <title>Resolving the Mortierellaceae phylogeny through synthesis of multi-gene phylogenetics and phylogenomics.</title>
        <authorList>
            <person name="Vandepol N."/>
            <person name="Liber J."/>
            <person name="Desiro A."/>
            <person name="Na H."/>
            <person name="Kennedy M."/>
            <person name="Barry K."/>
            <person name="Grigoriev I.V."/>
            <person name="Miller A.N."/>
            <person name="O'Donnell K."/>
            <person name="Stajich J.E."/>
            <person name="Bonito G."/>
        </authorList>
    </citation>
    <scope>NUCLEOTIDE SEQUENCE</scope>
    <source>
        <strain evidence="6">BC1065</strain>
    </source>
</reference>
<comment type="similarity">
    <text evidence="2">Belongs to the OXA1/ALB3/YidC family.</text>
</comment>
<evidence type="ECO:0000256" key="3">
    <source>
        <dbReference type="ARBA" id="ARBA00022692"/>
    </source>
</evidence>
<comment type="subcellular location">
    <subcellularLocation>
        <location evidence="1">Membrane</location>
        <topology evidence="1">Multi-pass membrane protein</topology>
    </subcellularLocation>
</comment>
<accession>A0A9P6U4W7</accession>
<evidence type="ECO:0000256" key="5">
    <source>
        <dbReference type="ARBA" id="ARBA00023136"/>
    </source>
</evidence>
<keyword evidence="5" id="KW-0472">Membrane</keyword>
<organism evidence="6 7">
    <name type="scientific">Actinomortierella ambigua</name>
    <dbReference type="NCBI Taxonomy" id="1343610"/>
    <lineage>
        <taxon>Eukaryota</taxon>
        <taxon>Fungi</taxon>
        <taxon>Fungi incertae sedis</taxon>
        <taxon>Mucoromycota</taxon>
        <taxon>Mortierellomycotina</taxon>
        <taxon>Mortierellomycetes</taxon>
        <taxon>Mortierellales</taxon>
        <taxon>Mortierellaceae</taxon>
        <taxon>Actinomortierella</taxon>
    </lineage>
</organism>
<dbReference type="OrthoDB" id="2148490at2759"/>
<evidence type="ECO:0000256" key="2">
    <source>
        <dbReference type="ARBA" id="ARBA00009877"/>
    </source>
</evidence>
<dbReference type="Proteomes" id="UP000807716">
    <property type="component" value="Unassembled WGS sequence"/>
</dbReference>
<keyword evidence="3" id="KW-0812">Transmembrane</keyword>
<name>A0A9P6U4W7_9FUNG</name>
<dbReference type="PANTHER" id="PTHR12428">
    <property type="entry name" value="OXA1"/>
    <property type="match status" value="1"/>
</dbReference>
<dbReference type="AlphaFoldDB" id="A0A9P6U4W7"/>
<comment type="caution">
    <text evidence="6">The sequence shown here is derived from an EMBL/GenBank/DDBJ whole genome shotgun (WGS) entry which is preliminary data.</text>
</comment>
<dbReference type="InterPro" id="IPR001708">
    <property type="entry name" value="YidC/ALB3/OXA1/COX18"/>
</dbReference>
<keyword evidence="4" id="KW-1133">Transmembrane helix</keyword>
<dbReference type="EMBL" id="JAAAJB010000240">
    <property type="protein sequence ID" value="KAG0260699.1"/>
    <property type="molecule type" value="Genomic_DNA"/>
</dbReference>
<gene>
    <name evidence="6" type="primary">COX18</name>
    <name evidence="6" type="ORF">DFQ27_003396</name>
</gene>